<dbReference type="Proteomes" id="UP001501303">
    <property type="component" value="Unassembled WGS sequence"/>
</dbReference>
<protein>
    <submittedName>
        <fullName evidence="2">Uncharacterized protein</fullName>
    </submittedName>
</protein>
<evidence type="ECO:0000313" key="3">
    <source>
        <dbReference type="Proteomes" id="UP001501303"/>
    </source>
</evidence>
<keyword evidence="3" id="KW-1185">Reference proteome</keyword>
<reference evidence="2 3" key="1">
    <citation type="journal article" date="2019" name="Int. J. Syst. Evol. Microbiol.">
        <title>The Global Catalogue of Microorganisms (GCM) 10K type strain sequencing project: providing services to taxonomists for standard genome sequencing and annotation.</title>
        <authorList>
            <consortium name="The Broad Institute Genomics Platform"/>
            <consortium name="The Broad Institute Genome Sequencing Center for Infectious Disease"/>
            <person name="Wu L."/>
            <person name="Ma J."/>
        </authorList>
    </citation>
    <scope>NUCLEOTIDE SEQUENCE [LARGE SCALE GENOMIC DNA]</scope>
    <source>
        <strain evidence="2 3">JCM 13581</strain>
    </source>
</reference>
<name>A0ABN2PW73_9ACTN</name>
<accession>A0ABN2PW73</accession>
<evidence type="ECO:0000313" key="2">
    <source>
        <dbReference type="EMBL" id="GAA1935385.1"/>
    </source>
</evidence>
<feature type="region of interest" description="Disordered" evidence="1">
    <location>
        <begin position="100"/>
        <end position="128"/>
    </location>
</feature>
<sequence>MIMLGVERVEGDGPAVQVQAAQQGLEAGDLTAPAGHCCWFSVSHRLWMIAGDQVDRPLSGSARAAQRLSVQGHGLTGVGVLGQPGSDRFVQGIAVKAGRQPAAGAGAGHSPQAETGVRVGWESGGESG</sequence>
<proteinExistence type="predicted"/>
<dbReference type="EMBL" id="BAAAMJ010000084">
    <property type="protein sequence ID" value="GAA1935385.1"/>
    <property type="molecule type" value="Genomic_DNA"/>
</dbReference>
<gene>
    <name evidence="2" type="ORF">GCM10009716_48010</name>
</gene>
<organism evidence="2 3">
    <name type="scientific">Streptomyces sodiiphilus</name>
    <dbReference type="NCBI Taxonomy" id="226217"/>
    <lineage>
        <taxon>Bacteria</taxon>
        <taxon>Bacillati</taxon>
        <taxon>Actinomycetota</taxon>
        <taxon>Actinomycetes</taxon>
        <taxon>Kitasatosporales</taxon>
        <taxon>Streptomycetaceae</taxon>
        <taxon>Streptomyces</taxon>
    </lineage>
</organism>
<comment type="caution">
    <text evidence="2">The sequence shown here is derived from an EMBL/GenBank/DDBJ whole genome shotgun (WGS) entry which is preliminary data.</text>
</comment>
<evidence type="ECO:0000256" key="1">
    <source>
        <dbReference type="SAM" id="MobiDB-lite"/>
    </source>
</evidence>